<dbReference type="Proteomes" id="UP000053257">
    <property type="component" value="Unassembled WGS sequence"/>
</dbReference>
<dbReference type="InterPro" id="IPR011057">
    <property type="entry name" value="Mss4-like_sf"/>
</dbReference>
<dbReference type="InterPro" id="IPR052355">
    <property type="entry name" value="CENP-V-like"/>
</dbReference>
<evidence type="ECO:0000313" key="6">
    <source>
        <dbReference type="EMBL" id="KIP02900.1"/>
    </source>
</evidence>
<evidence type="ECO:0000313" key="7">
    <source>
        <dbReference type="Proteomes" id="UP000053257"/>
    </source>
</evidence>
<dbReference type="InterPro" id="IPR006913">
    <property type="entry name" value="CENP-V/GFA"/>
</dbReference>
<keyword evidence="4" id="KW-0732">Signal</keyword>
<feature type="chain" id="PRO_5002181215" description="CENP-V/GFA domain-containing protein" evidence="4">
    <location>
        <begin position="19"/>
        <end position="235"/>
    </location>
</feature>
<dbReference type="PANTHER" id="PTHR28620">
    <property type="entry name" value="CENTROMERE PROTEIN V"/>
    <property type="match status" value="1"/>
</dbReference>
<dbReference type="Gene3D" id="2.170.150.70">
    <property type="match status" value="1"/>
</dbReference>
<sequence length="235" mass="25257">MFFTRYLSLAALVAGAFAAPIVERQETISNVVCSKSAPLDFHTVNVAQLQICGGIAGKITKCQGAPTSTTGVSGAVKFTITPVDKGATINISKGRWEQGIKAAFAQCGQDVPFTATFAGGASTGDVNTSAAFADKEYTGSCHCKRFRFKFTHPAFDQGERDVNFEANVQFTAGSLDELTLYTFNKMVWKHRFCPTCGCEVVILNGTNNAGGVNVRAVDDIDLDKLKVQNFDGKNW</sequence>
<comment type="similarity">
    <text evidence="1">Belongs to the Gfa family.</text>
</comment>
<evidence type="ECO:0000256" key="4">
    <source>
        <dbReference type="SAM" id="SignalP"/>
    </source>
</evidence>
<dbReference type="PANTHER" id="PTHR28620:SF1">
    <property type="entry name" value="CENP-V_GFA DOMAIN-CONTAINING PROTEIN"/>
    <property type="match status" value="1"/>
</dbReference>
<gene>
    <name evidence="6" type="ORF">PHLGIDRAFT_16237</name>
</gene>
<accession>A0A0C3S4D4</accession>
<dbReference type="GO" id="GO:0046872">
    <property type="term" value="F:metal ion binding"/>
    <property type="evidence" value="ECO:0007669"/>
    <property type="project" value="UniProtKB-KW"/>
</dbReference>
<dbReference type="PROSITE" id="PS51891">
    <property type="entry name" value="CENP_V_GFA"/>
    <property type="match status" value="1"/>
</dbReference>
<keyword evidence="7" id="KW-1185">Reference proteome</keyword>
<evidence type="ECO:0000259" key="5">
    <source>
        <dbReference type="PROSITE" id="PS51891"/>
    </source>
</evidence>
<keyword evidence="3" id="KW-0862">Zinc</keyword>
<dbReference type="HOGENOM" id="CLU_1180585_0_0_1"/>
<evidence type="ECO:0000256" key="1">
    <source>
        <dbReference type="ARBA" id="ARBA00005495"/>
    </source>
</evidence>
<feature type="domain" description="CENP-V/GFA" evidence="5">
    <location>
        <begin position="117"/>
        <end position="235"/>
    </location>
</feature>
<organism evidence="6 7">
    <name type="scientific">Phlebiopsis gigantea (strain 11061_1 CR5-6)</name>
    <name type="common">White-rot fungus</name>
    <name type="synonym">Peniophora gigantea</name>
    <dbReference type="NCBI Taxonomy" id="745531"/>
    <lineage>
        <taxon>Eukaryota</taxon>
        <taxon>Fungi</taxon>
        <taxon>Dikarya</taxon>
        <taxon>Basidiomycota</taxon>
        <taxon>Agaricomycotina</taxon>
        <taxon>Agaricomycetes</taxon>
        <taxon>Polyporales</taxon>
        <taxon>Phanerochaetaceae</taxon>
        <taxon>Phlebiopsis</taxon>
    </lineage>
</organism>
<reference evidence="6 7" key="1">
    <citation type="journal article" date="2014" name="PLoS Genet.">
        <title>Analysis of the Phlebiopsis gigantea genome, transcriptome and secretome provides insight into its pioneer colonization strategies of wood.</title>
        <authorList>
            <person name="Hori C."/>
            <person name="Ishida T."/>
            <person name="Igarashi K."/>
            <person name="Samejima M."/>
            <person name="Suzuki H."/>
            <person name="Master E."/>
            <person name="Ferreira P."/>
            <person name="Ruiz-Duenas F.J."/>
            <person name="Held B."/>
            <person name="Canessa P."/>
            <person name="Larrondo L.F."/>
            <person name="Schmoll M."/>
            <person name="Druzhinina I.S."/>
            <person name="Kubicek C.P."/>
            <person name="Gaskell J.A."/>
            <person name="Kersten P."/>
            <person name="St John F."/>
            <person name="Glasner J."/>
            <person name="Sabat G."/>
            <person name="Splinter BonDurant S."/>
            <person name="Syed K."/>
            <person name="Yadav J."/>
            <person name="Mgbeahuruike A.C."/>
            <person name="Kovalchuk A."/>
            <person name="Asiegbu F.O."/>
            <person name="Lackner G."/>
            <person name="Hoffmeister D."/>
            <person name="Rencoret J."/>
            <person name="Gutierrez A."/>
            <person name="Sun H."/>
            <person name="Lindquist E."/>
            <person name="Barry K."/>
            <person name="Riley R."/>
            <person name="Grigoriev I.V."/>
            <person name="Henrissat B."/>
            <person name="Kues U."/>
            <person name="Berka R.M."/>
            <person name="Martinez A.T."/>
            <person name="Covert S.F."/>
            <person name="Blanchette R.A."/>
            <person name="Cullen D."/>
        </authorList>
    </citation>
    <scope>NUCLEOTIDE SEQUENCE [LARGE SCALE GENOMIC DNA]</scope>
    <source>
        <strain evidence="6 7">11061_1 CR5-6</strain>
    </source>
</reference>
<dbReference type="SUPFAM" id="SSF51316">
    <property type="entry name" value="Mss4-like"/>
    <property type="match status" value="1"/>
</dbReference>
<feature type="signal peptide" evidence="4">
    <location>
        <begin position="1"/>
        <end position="18"/>
    </location>
</feature>
<proteinExistence type="inferred from homology"/>
<dbReference type="AlphaFoldDB" id="A0A0C3S4D4"/>
<dbReference type="EMBL" id="KN840646">
    <property type="protein sequence ID" value="KIP02900.1"/>
    <property type="molecule type" value="Genomic_DNA"/>
</dbReference>
<evidence type="ECO:0000256" key="3">
    <source>
        <dbReference type="ARBA" id="ARBA00022833"/>
    </source>
</evidence>
<dbReference type="OrthoDB" id="2097653at2759"/>
<evidence type="ECO:0000256" key="2">
    <source>
        <dbReference type="ARBA" id="ARBA00022723"/>
    </source>
</evidence>
<dbReference type="GO" id="GO:0016846">
    <property type="term" value="F:carbon-sulfur lyase activity"/>
    <property type="evidence" value="ECO:0007669"/>
    <property type="project" value="InterPro"/>
</dbReference>
<keyword evidence="2" id="KW-0479">Metal-binding</keyword>
<name>A0A0C3S4D4_PHLG1</name>
<protein>
    <recommendedName>
        <fullName evidence="5">CENP-V/GFA domain-containing protein</fullName>
    </recommendedName>
</protein>